<feature type="repeat" description="TPR" evidence="15">
    <location>
        <begin position="520"/>
        <end position="553"/>
    </location>
</feature>
<evidence type="ECO:0000256" key="3">
    <source>
        <dbReference type="ARBA" id="ARBA00005348"/>
    </source>
</evidence>
<dbReference type="AlphaFoldDB" id="A0A0F4Z8A5"/>
<evidence type="ECO:0000256" key="7">
    <source>
        <dbReference type="ARBA" id="ARBA00022499"/>
    </source>
</evidence>
<dbReference type="PANTHER" id="PTHR10130:SF0">
    <property type="entry name" value="GH08708P"/>
    <property type="match status" value="1"/>
</dbReference>
<dbReference type="InterPro" id="IPR011990">
    <property type="entry name" value="TPR-like_helical_dom_sf"/>
</dbReference>
<dbReference type="Gene3D" id="1.25.40.10">
    <property type="entry name" value="Tetratricopeptide repeat domain"/>
    <property type="match status" value="1"/>
</dbReference>
<comment type="caution">
    <text evidence="17">The sequence shown here is derived from an EMBL/GenBank/DDBJ whole genome shotgun (WGS) entry which is preliminary data.</text>
</comment>
<dbReference type="Pfam" id="PF13414">
    <property type="entry name" value="TPR_11"/>
    <property type="match status" value="1"/>
</dbReference>
<evidence type="ECO:0000256" key="2">
    <source>
        <dbReference type="ARBA" id="ARBA00004496"/>
    </source>
</evidence>
<organism evidence="17 18">
    <name type="scientific">Thielaviopsis punctulata</name>
    <dbReference type="NCBI Taxonomy" id="72032"/>
    <lineage>
        <taxon>Eukaryota</taxon>
        <taxon>Fungi</taxon>
        <taxon>Dikarya</taxon>
        <taxon>Ascomycota</taxon>
        <taxon>Pezizomycotina</taxon>
        <taxon>Sordariomycetes</taxon>
        <taxon>Hypocreomycetidae</taxon>
        <taxon>Microascales</taxon>
        <taxon>Ceratocystidaceae</taxon>
        <taxon>Thielaviopsis</taxon>
    </lineage>
</organism>
<keyword evidence="8" id="KW-0677">Repeat</keyword>
<dbReference type="EMBL" id="LAEV01002236">
    <property type="protein sequence ID" value="KKA26316.1"/>
    <property type="molecule type" value="Genomic_DNA"/>
</dbReference>
<keyword evidence="12" id="KW-0882">Thioester bond</keyword>
<evidence type="ECO:0000256" key="4">
    <source>
        <dbReference type="ARBA" id="ARBA00014710"/>
    </source>
</evidence>
<keyword evidence="13" id="KW-0576">Peroxisome</keyword>
<dbReference type="SUPFAM" id="SSF48452">
    <property type="entry name" value="TPR-like"/>
    <property type="match status" value="1"/>
</dbReference>
<evidence type="ECO:0000256" key="1">
    <source>
        <dbReference type="ARBA" id="ARBA00004275"/>
    </source>
</evidence>
<evidence type="ECO:0000256" key="9">
    <source>
        <dbReference type="ARBA" id="ARBA00022803"/>
    </source>
</evidence>
<keyword evidence="5" id="KW-0813">Transport</keyword>
<dbReference type="GO" id="GO:0005829">
    <property type="term" value="C:cytosol"/>
    <property type="evidence" value="ECO:0007669"/>
    <property type="project" value="TreeGrafter"/>
</dbReference>
<evidence type="ECO:0000256" key="15">
    <source>
        <dbReference type="PROSITE-ProRule" id="PRU00339"/>
    </source>
</evidence>
<comment type="similarity">
    <text evidence="3">Belongs to the peroxisomal targeting signal receptor family.</text>
</comment>
<protein>
    <recommendedName>
        <fullName evidence="4">Peroxisomal targeting signal receptor</fullName>
    </recommendedName>
    <alternativeName>
        <fullName evidence="14">Peroxin-5</fullName>
    </alternativeName>
</protein>
<accession>A0A0F4Z8A5</accession>
<dbReference type="FunFam" id="1.25.40.10:FF:000218">
    <property type="entry name" value="Peroxisomal targeting signal receptor"/>
    <property type="match status" value="1"/>
</dbReference>
<keyword evidence="7" id="KW-1017">Isopeptide bond</keyword>
<evidence type="ECO:0000256" key="16">
    <source>
        <dbReference type="SAM" id="MobiDB-lite"/>
    </source>
</evidence>
<reference evidence="17 18" key="1">
    <citation type="submission" date="2015-03" db="EMBL/GenBank/DDBJ databases">
        <authorList>
            <person name="Radwan O."/>
            <person name="Al-Naeli F.A."/>
            <person name="Rendon G.A."/>
            <person name="Fields C."/>
        </authorList>
    </citation>
    <scope>NUCLEOTIDE SEQUENCE [LARGE SCALE GENOMIC DNA]</scope>
    <source>
        <strain evidence="17">CR-DP1</strain>
    </source>
</reference>
<keyword evidence="9 15" id="KW-0802">TPR repeat</keyword>
<sequence>MSFGGAECSSSGNPLSQFQKHVQGDTSLQNDRLGARGPVGAPQGFRSAGAAGPQQDEMVNGFLNQQPGMGPQLAMPNGMLQIDPLTMRPMGIPAPAPGPMAMAPQMMQAPAHLQQTATPGFSATEFAAFNQNQSQAVPAQAPQMQAQPMMQTQPFMMTSPMGMGMGMGMGMNMGMAPMMMNQPMQQQQQQQQPMAAPAEQQADVKGKGKAIDDEQWEDMFKQIDLQEQKASSREEELAAERELEELDRGMTQDSETNYGDFEAIWRGIQAEKEAAAAAEKLKENLSDSLGADWDQVNEEFSKFNGDWNHYAVGEPVIEKYMFEEDNIFSDKNNAFEEGVKIMKAGGNLSLAALAFEAAVQQNPGHVQAWVYLGNAQAQNEKETAAIRAHEQALKLDPNNLTALMGLAVSYINEGYESTAYRTLERWLSVKYPQIVSPDKLHEPAHLGFTERELMHTAISKLFMKAARLSPNGAHMDPDVQVGLGVLFYGSDDFEKAIDCFQAALSSVEVGSSSLKEEQEHLLWNRLGATLANSGRSEDAIVAYQNALSLQPNFVRARYNLGVSCINMGCLEEAAQHFLLALDMHKAIEKEGRTKAHEILGDNSDTSKKSLDERLNRISEQNQSTALYDTLRRVFTQMNRMDLAQRVVTGVDPESFLGDIKYKQ</sequence>
<evidence type="ECO:0000313" key="17">
    <source>
        <dbReference type="EMBL" id="KKA26316.1"/>
    </source>
</evidence>
<dbReference type="GO" id="GO:0005778">
    <property type="term" value="C:peroxisomal membrane"/>
    <property type="evidence" value="ECO:0007669"/>
    <property type="project" value="TreeGrafter"/>
</dbReference>
<evidence type="ECO:0000313" key="18">
    <source>
        <dbReference type="Proteomes" id="UP000033483"/>
    </source>
</evidence>
<dbReference type="GO" id="GO:0016560">
    <property type="term" value="P:protein import into peroxisome matrix, docking"/>
    <property type="evidence" value="ECO:0007669"/>
    <property type="project" value="TreeGrafter"/>
</dbReference>
<dbReference type="PROSITE" id="PS50005">
    <property type="entry name" value="TPR"/>
    <property type="match status" value="2"/>
</dbReference>
<keyword evidence="11" id="KW-0653">Protein transport</keyword>
<keyword evidence="10" id="KW-0832">Ubl conjugation</keyword>
<dbReference type="SMART" id="SM00028">
    <property type="entry name" value="TPR"/>
    <property type="match status" value="4"/>
</dbReference>
<evidence type="ECO:0000256" key="12">
    <source>
        <dbReference type="ARBA" id="ARBA00022966"/>
    </source>
</evidence>
<evidence type="ECO:0000256" key="8">
    <source>
        <dbReference type="ARBA" id="ARBA00022737"/>
    </source>
</evidence>
<proteinExistence type="inferred from homology"/>
<dbReference type="InterPro" id="IPR019734">
    <property type="entry name" value="TPR_rpt"/>
</dbReference>
<gene>
    <name evidence="17" type="ORF">TD95_001751</name>
</gene>
<keyword evidence="18" id="KW-1185">Reference proteome</keyword>
<dbReference type="PANTHER" id="PTHR10130">
    <property type="entry name" value="PEROXISOMAL TARGETING SIGNAL 1 RECEPTOR PEX5"/>
    <property type="match status" value="1"/>
</dbReference>
<dbReference type="Pfam" id="PF13432">
    <property type="entry name" value="TPR_16"/>
    <property type="match status" value="1"/>
</dbReference>
<feature type="region of interest" description="Disordered" evidence="16">
    <location>
        <begin position="28"/>
        <end position="55"/>
    </location>
</feature>
<evidence type="ECO:0000256" key="13">
    <source>
        <dbReference type="ARBA" id="ARBA00023140"/>
    </source>
</evidence>
<dbReference type="GO" id="GO:0005052">
    <property type="term" value="F:peroxisome matrix targeting signal-1 binding"/>
    <property type="evidence" value="ECO:0007669"/>
    <property type="project" value="TreeGrafter"/>
</dbReference>
<dbReference type="OrthoDB" id="10006023at2759"/>
<evidence type="ECO:0000256" key="10">
    <source>
        <dbReference type="ARBA" id="ARBA00022843"/>
    </source>
</evidence>
<dbReference type="Proteomes" id="UP000033483">
    <property type="component" value="Unassembled WGS sequence"/>
</dbReference>
<comment type="subcellular location">
    <subcellularLocation>
        <location evidence="2">Cytoplasm</location>
    </subcellularLocation>
    <subcellularLocation>
        <location evidence="1">Peroxisome</location>
    </subcellularLocation>
</comment>
<dbReference type="InterPro" id="IPR024111">
    <property type="entry name" value="PEX5/PEX5L"/>
</dbReference>
<keyword evidence="6" id="KW-0963">Cytoplasm</keyword>
<evidence type="ECO:0000256" key="6">
    <source>
        <dbReference type="ARBA" id="ARBA00022490"/>
    </source>
</evidence>
<name>A0A0F4Z8A5_9PEZI</name>
<evidence type="ECO:0000256" key="11">
    <source>
        <dbReference type="ARBA" id="ARBA00022927"/>
    </source>
</evidence>
<feature type="repeat" description="TPR" evidence="15">
    <location>
        <begin position="366"/>
        <end position="399"/>
    </location>
</feature>
<evidence type="ECO:0000256" key="14">
    <source>
        <dbReference type="ARBA" id="ARBA00032505"/>
    </source>
</evidence>
<evidence type="ECO:0000256" key="5">
    <source>
        <dbReference type="ARBA" id="ARBA00022448"/>
    </source>
</evidence>